<evidence type="ECO:0000313" key="2">
    <source>
        <dbReference type="EMBL" id="WAR27450.1"/>
    </source>
</evidence>
<proteinExistence type="predicted"/>
<keyword evidence="3" id="KW-1185">Reference proteome</keyword>
<feature type="region of interest" description="Disordered" evidence="1">
    <location>
        <begin position="1"/>
        <end position="24"/>
    </location>
</feature>
<feature type="compositionally biased region" description="Basic and acidic residues" evidence="1">
    <location>
        <begin position="45"/>
        <end position="67"/>
    </location>
</feature>
<feature type="compositionally biased region" description="Polar residues" evidence="1">
    <location>
        <begin position="1"/>
        <end position="18"/>
    </location>
</feature>
<feature type="compositionally biased region" description="Basic and acidic residues" evidence="1">
    <location>
        <begin position="123"/>
        <end position="139"/>
    </location>
</feature>
<feature type="region of interest" description="Disordered" evidence="1">
    <location>
        <begin position="184"/>
        <end position="222"/>
    </location>
</feature>
<organism evidence="2 3">
    <name type="scientific">Mya arenaria</name>
    <name type="common">Soft-shell clam</name>
    <dbReference type="NCBI Taxonomy" id="6604"/>
    <lineage>
        <taxon>Eukaryota</taxon>
        <taxon>Metazoa</taxon>
        <taxon>Spiralia</taxon>
        <taxon>Lophotrochozoa</taxon>
        <taxon>Mollusca</taxon>
        <taxon>Bivalvia</taxon>
        <taxon>Autobranchia</taxon>
        <taxon>Heteroconchia</taxon>
        <taxon>Euheterodonta</taxon>
        <taxon>Imparidentia</taxon>
        <taxon>Neoheterodontei</taxon>
        <taxon>Myida</taxon>
        <taxon>Myoidea</taxon>
        <taxon>Myidae</taxon>
        <taxon>Mya</taxon>
    </lineage>
</organism>
<feature type="region of interest" description="Disordered" evidence="1">
    <location>
        <begin position="41"/>
        <end position="90"/>
    </location>
</feature>
<accession>A0ABY7FZQ1</accession>
<name>A0ABY7FZQ1_MYAAR</name>
<reference evidence="2" key="1">
    <citation type="submission" date="2022-11" db="EMBL/GenBank/DDBJ databases">
        <title>Centuries of genome instability and evolution in soft-shell clam transmissible cancer (bioRxiv).</title>
        <authorList>
            <person name="Hart S.F.M."/>
            <person name="Yonemitsu M.A."/>
            <person name="Giersch R.M."/>
            <person name="Beal B.F."/>
            <person name="Arriagada G."/>
            <person name="Davis B.W."/>
            <person name="Ostrander E.A."/>
            <person name="Goff S.P."/>
            <person name="Metzger M.J."/>
        </authorList>
    </citation>
    <scope>NUCLEOTIDE SEQUENCE</scope>
    <source>
        <strain evidence="2">MELC-2E11</strain>
        <tissue evidence="2">Siphon/mantle</tissue>
    </source>
</reference>
<gene>
    <name evidence="2" type="ORF">MAR_013154</name>
</gene>
<feature type="compositionally biased region" description="Basic and acidic residues" evidence="1">
    <location>
        <begin position="184"/>
        <end position="202"/>
    </location>
</feature>
<feature type="region of interest" description="Disordered" evidence="1">
    <location>
        <begin position="118"/>
        <end position="168"/>
    </location>
</feature>
<evidence type="ECO:0000313" key="3">
    <source>
        <dbReference type="Proteomes" id="UP001164746"/>
    </source>
</evidence>
<dbReference type="EMBL" id="CP111026">
    <property type="protein sequence ID" value="WAR27450.1"/>
    <property type="molecule type" value="Genomic_DNA"/>
</dbReference>
<evidence type="ECO:0000256" key="1">
    <source>
        <dbReference type="SAM" id="MobiDB-lite"/>
    </source>
</evidence>
<sequence length="357" mass="40015">MTTSSSSRGTSCFPLTQNSPPPRQLFTATKQASLDQFFGTAEEPAFEHELHFNTEDNNSDETHEDTNSSRQPRQRCAKALQMEEDENKSKTNIIDVYECEPDRAKYVNEWLSSKYVDPTVDPVRNHHGDGTRYEVKERSSNSTPPQANFAVIPPPGKRKRSGADNEEDLSSCKRKAICYDSRNEHGYDESLPKDQRTDKNDLEFSNDSAGKQSPEKETSRINKNINSQIDGLTDTISNSDDDSQQCSSTKTNEFLDLNVNGDHPATGIAVKQNNLSQTRTEIETDDIGASLDLGSLQNTAVLSLDASLHFESELPLSQTGSRVKEYLSIILEMNTCQTDNQHVHNTFTWHYCGVLHD</sequence>
<protein>
    <submittedName>
        <fullName evidence="2">Uncharacterized protein</fullName>
    </submittedName>
</protein>
<dbReference type="Proteomes" id="UP001164746">
    <property type="component" value="Chromosome 15"/>
</dbReference>